<reference evidence="3 4" key="1">
    <citation type="journal article" date="2014" name="Int. J. Syst. Evol. Microbiol.">
        <title>Complete genome sequence of Corynebacterium casei LMG S-19264T (=DSM 44701T), isolated from a smear-ripened cheese.</title>
        <authorList>
            <consortium name="US DOE Joint Genome Institute (JGI-PGF)"/>
            <person name="Walter F."/>
            <person name="Albersmeier A."/>
            <person name="Kalinowski J."/>
            <person name="Ruckert C."/>
        </authorList>
    </citation>
    <scope>NUCLEOTIDE SEQUENCE [LARGE SCALE GENOMIC DNA]</scope>
    <source>
        <strain evidence="3 4">KCTC 12866</strain>
    </source>
</reference>
<dbReference type="Pfam" id="PF12706">
    <property type="entry name" value="Lactamase_B_2"/>
    <property type="match status" value="1"/>
</dbReference>
<protein>
    <submittedName>
        <fullName evidence="3">MBL fold metallo-hydrolase</fullName>
    </submittedName>
</protein>
<dbReference type="PIRSF" id="PIRSF038896">
    <property type="entry name" value="NAPE-PLD"/>
    <property type="match status" value="1"/>
</dbReference>
<dbReference type="InterPro" id="IPR036866">
    <property type="entry name" value="RibonucZ/Hydroxyglut_hydro"/>
</dbReference>
<comment type="caution">
    <text evidence="3">The sequence shown here is derived from an EMBL/GenBank/DDBJ whole genome shotgun (WGS) entry which is preliminary data.</text>
</comment>
<dbReference type="AlphaFoldDB" id="A0A8J3D2G3"/>
<gene>
    <name evidence="3" type="ORF">GCM10007390_12820</name>
</gene>
<evidence type="ECO:0000313" key="4">
    <source>
        <dbReference type="Proteomes" id="UP000598271"/>
    </source>
</evidence>
<dbReference type="Proteomes" id="UP000598271">
    <property type="component" value="Unassembled WGS sequence"/>
</dbReference>
<dbReference type="GO" id="GO:0005737">
    <property type="term" value="C:cytoplasm"/>
    <property type="evidence" value="ECO:0007669"/>
    <property type="project" value="TreeGrafter"/>
</dbReference>
<evidence type="ECO:0000256" key="1">
    <source>
        <dbReference type="SAM" id="MobiDB-lite"/>
    </source>
</evidence>
<dbReference type="GO" id="GO:0070290">
    <property type="term" value="F:N-acylphosphatidylethanolamine-specific phospholipase D activity"/>
    <property type="evidence" value="ECO:0007669"/>
    <property type="project" value="InterPro"/>
</dbReference>
<dbReference type="PANTHER" id="PTHR15032">
    <property type="entry name" value="N-ACYL-PHOSPHATIDYLETHANOLAMINE-HYDROLYZING PHOSPHOLIPASE D"/>
    <property type="match status" value="1"/>
</dbReference>
<dbReference type="SUPFAM" id="SSF56281">
    <property type="entry name" value="Metallo-hydrolase/oxidoreductase"/>
    <property type="match status" value="1"/>
</dbReference>
<organism evidence="3 4">
    <name type="scientific">Persicitalea jodogahamensis</name>
    <dbReference type="NCBI Taxonomy" id="402147"/>
    <lineage>
        <taxon>Bacteria</taxon>
        <taxon>Pseudomonadati</taxon>
        <taxon>Bacteroidota</taxon>
        <taxon>Cytophagia</taxon>
        <taxon>Cytophagales</taxon>
        <taxon>Spirosomataceae</taxon>
        <taxon>Persicitalea</taxon>
    </lineage>
</organism>
<dbReference type="InterPro" id="IPR001279">
    <property type="entry name" value="Metallo-B-lactamas"/>
</dbReference>
<feature type="domain" description="Metallo-beta-lactamase" evidence="2">
    <location>
        <begin position="59"/>
        <end position="254"/>
    </location>
</feature>
<dbReference type="PANTHER" id="PTHR15032:SF4">
    <property type="entry name" value="N-ACYL-PHOSPHATIDYLETHANOLAMINE-HYDROLYZING PHOSPHOLIPASE D"/>
    <property type="match status" value="1"/>
</dbReference>
<keyword evidence="4" id="KW-1185">Reference proteome</keyword>
<proteinExistence type="predicted"/>
<evidence type="ECO:0000313" key="3">
    <source>
        <dbReference type="EMBL" id="GHB60530.1"/>
    </source>
</evidence>
<dbReference type="GO" id="GO:0008270">
    <property type="term" value="F:zinc ion binding"/>
    <property type="evidence" value="ECO:0007669"/>
    <property type="project" value="InterPro"/>
</dbReference>
<feature type="compositionally biased region" description="Basic and acidic residues" evidence="1">
    <location>
        <begin position="12"/>
        <end position="21"/>
    </location>
</feature>
<name>A0A8J3D2G3_9BACT</name>
<dbReference type="InterPro" id="IPR024884">
    <property type="entry name" value="NAPE-PLD"/>
</dbReference>
<sequence>MAKGSMASSMRDYLRPGKDRQPSQPLPSVKTDLSTLPSDGATVVWFGHSSYLLKIAVKTILVDPVFSGNASPVAFFGKNYPGSNVYGVVDMPEIDILLLTHDHYDHLDYKTISQLRPKVKQVVTSLGVGAHLERWDYSPEMITELAWHEEAQLEGSLRFTALPARHFSGRLFKRGQTLWSSFVLDGPGYKLYLGGDSGYDTHFREIGEKYGPFDLALLECGQYNQNWPYIHMMPEETAQAALDLRAKVLLPVHWGKFTLALHPWYEPIERVSLRAQELGLPLVTPMIGQPFTIGENLPGNAWWR</sequence>
<accession>A0A8J3D2G3</accession>
<feature type="region of interest" description="Disordered" evidence="1">
    <location>
        <begin position="1"/>
        <end position="32"/>
    </location>
</feature>
<dbReference type="EMBL" id="BMXF01000001">
    <property type="protein sequence ID" value="GHB60530.1"/>
    <property type="molecule type" value="Genomic_DNA"/>
</dbReference>
<evidence type="ECO:0000259" key="2">
    <source>
        <dbReference type="Pfam" id="PF12706"/>
    </source>
</evidence>
<dbReference type="Gene3D" id="3.60.15.10">
    <property type="entry name" value="Ribonuclease Z/Hydroxyacylglutathione hydrolase-like"/>
    <property type="match status" value="1"/>
</dbReference>